<organism evidence="1 2">
    <name type="scientific">Epilithonimonas pallida</name>
    <dbReference type="NCBI Taxonomy" id="373671"/>
    <lineage>
        <taxon>Bacteria</taxon>
        <taxon>Pseudomonadati</taxon>
        <taxon>Bacteroidota</taxon>
        <taxon>Flavobacteriia</taxon>
        <taxon>Flavobacteriales</taxon>
        <taxon>Weeksellaceae</taxon>
        <taxon>Chryseobacterium group</taxon>
        <taxon>Epilithonimonas</taxon>
    </lineage>
</organism>
<dbReference type="EMBL" id="FXUO01000013">
    <property type="protein sequence ID" value="SMP97394.1"/>
    <property type="molecule type" value="Genomic_DNA"/>
</dbReference>
<comment type="caution">
    <text evidence="1">The sequence shown here is derived from an EMBL/GenBank/DDBJ whole genome shotgun (WGS) entry which is preliminary data.</text>
</comment>
<accession>A0ABY1R940</accession>
<evidence type="ECO:0000313" key="1">
    <source>
        <dbReference type="EMBL" id="SMP97394.1"/>
    </source>
</evidence>
<dbReference type="Proteomes" id="UP001158050">
    <property type="component" value="Unassembled WGS sequence"/>
</dbReference>
<sequence length="671" mass="77647">MKSVINNPYRIAGILANSSEKDILKQKSKVKRFSEVGKEISSEYDFPFLSSLQRSSTIIDKAFSDIEQNQNKVFYSLFWFLNLNPIDNTAIQHLISGNKEKASEIWEKLSNEKEVNSKNYSAFNNISTLYLSGHSKEDLKRGITTKIKLIESENFKDFVHTVADETFSIDIPKQIELLIDELLTQFKGKYSTSETMELFSNCNGTTQKYLSKKFTEEPVHKIETQIEQCNKKRINNRSNAHKFGTDLYSNTKGELTLLKSIVGNANLQYKMLADNIAKEILQCSVDYFNESQEQEKSDNYLEEAMKLAKLAESVAVNDATKNKVKENISTLEGMKDRELSQIVEVLKSVKQMYEDNERKINQEVRELEKNDVLIKLGRKSINWDAVKDNIRNSINWQNVNELLVDILSDNNLKKLKESDNIEIKKEFLQLANWTKENSLKSSTISSIIEKYKRIAPKLSFNIISSEITNTDNKPLYTKFIRYVGLNLKVEVFDNKTVELYIKYINPNGSINSNSKVSPKGYTRSQVEKLTALKKSINFSGWGNSEKCTYEIGKHRIEIYLDEYMIHSKEFVVDLAPSEKIEKQLKEAESKLRDVKQTTYFASEINVAKNQLEEIKKFQLFRGSSEKQRQVETQQLKINELIKRSENEKSKEIKIQNIKIERLKSELLEAKY</sequence>
<gene>
    <name evidence="1" type="ORF">SAMN05421679_1139</name>
</gene>
<name>A0ABY1R940_9FLAO</name>
<reference evidence="1 2" key="1">
    <citation type="submission" date="2017-05" db="EMBL/GenBank/DDBJ databases">
        <authorList>
            <person name="Varghese N."/>
            <person name="Submissions S."/>
        </authorList>
    </citation>
    <scope>NUCLEOTIDE SEQUENCE [LARGE SCALE GENOMIC DNA]</scope>
    <source>
        <strain evidence="1 2">DSM 18015</strain>
    </source>
</reference>
<proteinExistence type="predicted"/>
<evidence type="ECO:0000313" key="2">
    <source>
        <dbReference type="Proteomes" id="UP001158050"/>
    </source>
</evidence>
<keyword evidence="2" id="KW-1185">Reference proteome</keyword>
<protein>
    <submittedName>
        <fullName evidence="1">Uncharacterized protein</fullName>
    </submittedName>
</protein>